<keyword evidence="2" id="KW-0732">Signal</keyword>
<dbReference type="Proteomes" id="UP000317093">
    <property type="component" value="Chromosome"/>
</dbReference>
<sequence precursor="true">MLLTTTRRVLLSTLFAALVVSTSGCCVGYYVKPCGNPMQGCCAKHKHKHKHWKKKNKSCCCPCSASTVEPACTICGKEDVSYALPAVEEAGGEIFMQTPDGQLLPMPNDGAMTLPPPQCEGCFSAPSIHIESVPDGQPQISHAPPVDDEPRWESFRPAPKPEKSKPAPKSEPKKTESAQKQVKPRKGSLALRVSSDPGLVAVGEEITFELTLLNEGNAPIERVDLAARVSENVDITSIKPAKTGTSQGGLVTFEPITNLMPTSMPLRYQIVGKALRPGAARISVEAGSSVLSSGPLTREAATQVTDDEEPGASTQEEAEETSLAAE</sequence>
<evidence type="ECO:0000256" key="1">
    <source>
        <dbReference type="SAM" id="MobiDB-lite"/>
    </source>
</evidence>
<feature type="signal peptide" evidence="2">
    <location>
        <begin position="1"/>
        <end position="25"/>
    </location>
</feature>
<dbReference type="EMBL" id="CP036279">
    <property type="protein sequence ID" value="QDU62073.1"/>
    <property type="molecule type" value="Genomic_DNA"/>
</dbReference>
<dbReference type="AlphaFoldDB" id="A0A518B529"/>
<keyword evidence="4" id="KW-1185">Reference proteome</keyword>
<dbReference type="KEGG" id="knv:Pan216_29390"/>
<feature type="region of interest" description="Disordered" evidence="1">
    <location>
        <begin position="286"/>
        <end position="326"/>
    </location>
</feature>
<dbReference type="RefSeq" id="WP_145258577.1">
    <property type="nucleotide sequence ID" value="NZ_CP036279.1"/>
</dbReference>
<organism evidence="3 4">
    <name type="scientific">Kolteria novifilia</name>
    <dbReference type="NCBI Taxonomy" id="2527975"/>
    <lineage>
        <taxon>Bacteria</taxon>
        <taxon>Pseudomonadati</taxon>
        <taxon>Planctomycetota</taxon>
        <taxon>Planctomycetia</taxon>
        <taxon>Kolteriales</taxon>
        <taxon>Kolteriaceae</taxon>
        <taxon>Kolteria</taxon>
    </lineage>
</organism>
<dbReference type="PROSITE" id="PS51257">
    <property type="entry name" value="PROKAR_LIPOPROTEIN"/>
    <property type="match status" value="1"/>
</dbReference>
<evidence type="ECO:0000256" key="2">
    <source>
        <dbReference type="SAM" id="SignalP"/>
    </source>
</evidence>
<accession>A0A518B529</accession>
<feature type="region of interest" description="Disordered" evidence="1">
    <location>
        <begin position="133"/>
        <end position="190"/>
    </location>
</feature>
<gene>
    <name evidence="3" type="ORF">Pan216_29390</name>
</gene>
<evidence type="ECO:0000313" key="3">
    <source>
        <dbReference type="EMBL" id="QDU62073.1"/>
    </source>
</evidence>
<reference evidence="3 4" key="1">
    <citation type="submission" date="2019-02" db="EMBL/GenBank/DDBJ databases">
        <title>Deep-cultivation of Planctomycetes and their phenomic and genomic characterization uncovers novel biology.</title>
        <authorList>
            <person name="Wiegand S."/>
            <person name="Jogler M."/>
            <person name="Boedeker C."/>
            <person name="Pinto D."/>
            <person name="Vollmers J."/>
            <person name="Rivas-Marin E."/>
            <person name="Kohn T."/>
            <person name="Peeters S.H."/>
            <person name="Heuer A."/>
            <person name="Rast P."/>
            <person name="Oberbeckmann S."/>
            <person name="Bunk B."/>
            <person name="Jeske O."/>
            <person name="Meyerdierks A."/>
            <person name="Storesund J.E."/>
            <person name="Kallscheuer N."/>
            <person name="Luecker S."/>
            <person name="Lage O.M."/>
            <person name="Pohl T."/>
            <person name="Merkel B.J."/>
            <person name="Hornburger P."/>
            <person name="Mueller R.-W."/>
            <person name="Bruemmer F."/>
            <person name="Labrenz M."/>
            <person name="Spormann A.M."/>
            <person name="Op den Camp H."/>
            <person name="Overmann J."/>
            <person name="Amann R."/>
            <person name="Jetten M.S.M."/>
            <person name="Mascher T."/>
            <person name="Medema M.H."/>
            <person name="Devos D.P."/>
            <person name="Kaster A.-K."/>
            <person name="Ovreas L."/>
            <person name="Rohde M."/>
            <person name="Galperin M.Y."/>
            <person name="Jogler C."/>
        </authorList>
    </citation>
    <scope>NUCLEOTIDE SEQUENCE [LARGE SCALE GENOMIC DNA]</scope>
    <source>
        <strain evidence="3 4">Pan216</strain>
    </source>
</reference>
<feature type="compositionally biased region" description="Acidic residues" evidence="1">
    <location>
        <begin position="305"/>
        <end position="320"/>
    </location>
</feature>
<protein>
    <recommendedName>
        <fullName evidence="5">DUF11 domain-containing protein</fullName>
    </recommendedName>
</protein>
<name>A0A518B529_9BACT</name>
<feature type="compositionally biased region" description="Basic and acidic residues" evidence="1">
    <location>
        <begin position="148"/>
        <end position="177"/>
    </location>
</feature>
<proteinExistence type="predicted"/>
<evidence type="ECO:0008006" key="5">
    <source>
        <dbReference type="Google" id="ProtNLM"/>
    </source>
</evidence>
<evidence type="ECO:0000313" key="4">
    <source>
        <dbReference type="Proteomes" id="UP000317093"/>
    </source>
</evidence>
<feature type="chain" id="PRO_5021837565" description="DUF11 domain-containing protein" evidence="2">
    <location>
        <begin position="26"/>
        <end position="326"/>
    </location>
</feature>
<feature type="compositionally biased region" description="Polar residues" evidence="1">
    <location>
        <begin position="289"/>
        <end position="304"/>
    </location>
</feature>